<evidence type="ECO:0000313" key="2">
    <source>
        <dbReference type="EMBL" id="AWL91604.1"/>
    </source>
</evidence>
<feature type="compositionally biased region" description="Polar residues" evidence="1">
    <location>
        <begin position="1"/>
        <end position="12"/>
    </location>
</feature>
<evidence type="ECO:0008006" key="4">
    <source>
        <dbReference type="Google" id="ProtNLM"/>
    </source>
</evidence>
<reference evidence="2 3" key="1">
    <citation type="journal article" date="2014" name="Int. J. Syst. Evol. Microbiol.">
        <title>Bradyrhizobium ottawaense sp. nov., a symbiotic nitrogen fixing bacterium from root nodules of soybeans in Canada.</title>
        <authorList>
            <person name="Yu X."/>
            <person name="Cloutier S."/>
            <person name="Tambong J.T."/>
            <person name="Bromfield E.S."/>
        </authorList>
    </citation>
    <scope>NUCLEOTIDE SEQUENCE [LARGE SCALE GENOMIC DNA]</scope>
    <source>
        <strain evidence="2 3">OO99</strain>
    </source>
</reference>
<proteinExistence type="predicted"/>
<organism evidence="2 3">
    <name type="scientific">Bradyrhizobium ottawaense</name>
    <dbReference type="NCBI Taxonomy" id="931866"/>
    <lineage>
        <taxon>Bacteria</taxon>
        <taxon>Pseudomonadati</taxon>
        <taxon>Pseudomonadota</taxon>
        <taxon>Alphaproteobacteria</taxon>
        <taxon>Hyphomicrobiales</taxon>
        <taxon>Nitrobacteraceae</taxon>
        <taxon>Bradyrhizobium</taxon>
    </lineage>
</organism>
<protein>
    <recommendedName>
        <fullName evidence="4">Type III effector NopAH</fullName>
    </recommendedName>
</protein>
<accession>A0A2U8P2I9</accession>
<feature type="region of interest" description="Disordered" evidence="1">
    <location>
        <begin position="1"/>
        <end position="30"/>
    </location>
</feature>
<dbReference type="OrthoDB" id="8230922at2"/>
<dbReference type="Proteomes" id="UP000215703">
    <property type="component" value="Chromosome"/>
</dbReference>
<reference evidence="2 3" key="2">
    <citation type="journal article" date="2017" name="Syst. Appl. Microbiol.">
        <title>Soybeans inoculated with root zone soils of Canadian native legumes harbour diverse and novel Bradyrhizobium spp. that possess agricultural potential.</title>
        <authorList>
            <person name="Bromfield E.S.P."/>
            <person name="Cloutier S."/>
            <person name="Tambong J.T."/>
            <person name="Tran Thi T.V."/>
        </authorList>
    </citation>
    <scope>NUCLEOTIDE SEQUENCE [LARGE SCALE GENOMIC DNA]</scope>
    <source>
        <strain evidence="2 3">OO99</strain>
    </source>
</reference>
<dbReference type="AlphaFoldDB" id="A0A2U8P2I9"/>
<name>A0A2U8P2I9_9BRAD</name>
<gene>
    <name evidence="2" type="ORF">CIT37_04610</name>
</gene>
<sequence>MFQNTKALSNSERASELDEMGTSSDDGSHTDSPRFLDVFSALSLAPSSCSVDASLAAVPPYALVDERPVVEISKSSFENKLADFYGGDIEDIAANPQRYSRWVSEKAHAQRTLHFASARSLFRRNRAFSAISLGTRASGF</sequence>
<dbReference type="EMBL" id="CP029425">
    <property type="protein sequence ID" value="AWL91604.1"/>
    <property type="molecule type" value="Genomic_DNA"/>
</dbReference>
<evidence type="ECO:0000313" key="3">
    <source>
        <dbReference type="Proteomes" id="UP000215703"/>
    </source>
</evidence>
<evidence type="ECO:0000256" key="1">
    <source>
        <dbReference type="SAM" id="MobiDB-lite"/>
    </source>
</evidence>